<evidence type="ECO:0000256" key="9">
    <source>
        <dbReference type="ARBA" id="ARBA00023136"/>
    </source>
</evidence>
<gene>
    <name evidence="15" type="primary">cls</name>
    <name evidence="15" type="ORF">C6N40_10245</name>
</gene>
<dbReference type="PANTHER" id="PTHR21248">
    <property type="entry name" value="CARDIOLIPIN SYNTHASE"/>
    <property type="match status" value="1"/>
</dbReference>
<evidence type="ECO:0000256" key="8">
    <source>
        <dbReference type="ARBA" id="ARBA00023098"/>
    </source>
</evidence>
<keyword evidence="6" id="KW-0677">Repeat</keyword>
<evidence type="ECO:0000259" key="14">
    <source>
        <dbReference type="PROSITE" id="PS50035"/>
    </source>
</evidence>
<dbReference type="EC" id="2.7.8.-" evidence="12"/>
<dbReference type="Proteomes" id="UP000241736">
    <property type="component" value="Unassembled WGS sequence"/>
</dbReference>
<dbReference type="SMART" id="SM00155">
    <property type="entry name" value="PLDc"/>
    <property type="match status" value="2"/>
</dbReference>
<keyword evidence="4" id="KW-0808">Transferase</keyword>
<keyword evidence="3" id="KW-0444">Lipid biosynthesis</keyword>
<keyword evidence="16" id="KW-1185">Reference proteome</keyword>
<dbReference type="InterPro" id="IPR001736">
    <property type="entry name" value="PLipase_D/transphosphatidylase"/>
</dbReference>
<dbReference type="RefSeq" id="WP_106990927.1">
    <property type="nucleotide sequence ID" value="NZ_KZ679093.1"/>
</dbReference>
<keyword evidence="7 13" id="KW-1133">Transmembrane helix</keyword>
<dbReference type="GO" id="GO:0032049">
    <property type="term" value="P:cardiolipin biosynthetic process"/>
    <property type="evidence" value="ECO:0007669"/>
    <property type="project" value="UniProtKB-UniRule"/>
</dbReference>
<evidence type="ECO:0000256" key="13">
    <source>
        <dbReference type="SAM" id="Phobius"/>
    </source>
</evidence>
<dbReference type="CDD" id="cd09110">
    <property type="entry name" value="PLDc_CLS_1"/>
    <property type="match status" value="1"/>
</dbReference>
<dbReference type="InterPro" id="IPR027379">
    <property type="entry name" value="CLS_N"/>
</dbReference>
<dbReference type="CDD" id="cd09112">
    <property type="entry name" value="PLDc_CLS_2"/>
    <property type="match status" value="1"/>
</dbReference>
<keyword evidence="5 13" id="KW-0812">Transmembrane</keyword>
<feature type="domain" description="PLD phosphodiesterase" evidence="14">
    <location>
        <begin position="386"/>
        <end position="413"/>
    </location>
</feature>
<evidence type="ECO:0000256" key="11">
    <source>
        <dbReference type="ARBA" id="ARBA00023264"/>
    </source>
</evidence>
<dbReference type="InterPro" id="IPR022924">
    <property type="entry name" value="Cardiolipin_synthase"/>
</dbReference>
<feature type="domain" description="PLD phosphodiesterase" evidence="14">
    <location>
        <begin position="212"/>
        <end position="239"/>
    </location>
</feature>
<feature type="transmembrane region" description="Helical" evidence="13">
    <location>
        <begin position="39"/>
        <end position="61"/>
    </location>
</feature>
<keyword evidence="11" id="KW-1208">Phospholipid metabolism</keyword>
<dbReference type="SUPFAM" id="SSF56024">
    <property type="entry name" value="Phospholipase D/nuclease"/>
    <property type="match status" value="2"/>
</dbReference>
<sequence>MIDAGAWWPELKPWLIGTWALYILVLAGWIVLQKREPIATLSWLLSLAALPVVGLVVYHFLGPQRIVRHRRRRHLSRNSVGESLPADLHPSEDCATVARLAQSATGYAPCAASDARLLVGGEATFEALLAAIAGATHHIHVEYYIFDPDRTGTRLRDALVARAREGVRVRVLLDAFGSGRLRRRFLAPLQEAGVELAWFHPVRLRFIWRPRINLRNHRKIVVVDGAVGFTGGINVTDDENEAINPRAFHDLHLRLEGGIVRWLQLAFLEDWHYATGVALRDARLWPEPPEGRLVAQALPAGPDSPWEPIHRVKVEAIHQANHRVWLVTPYFVPGEAARMALTSAALRGLDVRVLVPARSDSLLVSAAARSYYDELLAAGVRVFEYQPRMLHSKALLVDDDTCIIGSANFDHRSFRLNFELSVLLHDGSLAGELEREIEATLTHCREVRADDPPGPAWRRLGDACARLLSPLL</sequence>
<dbReference type="PANTHER" id="PTHR21248:SF22">
    <property type="entry name" value="PHOSPHOLIPASE D"/>
    <property type="match status" value="1"/>
</dbReference>
<comment type="caution">
    <text evidence="15">The sequence shown here is derived from an EMBL/GenBank/DDBJ whole genome shotgun (WGS) entry which is preliminary data.</text>
</comment>
<dbReference type="AlphaFoldDB" id="A0A2P6M7K0"/>
<reference evidence="15 16" key="1">
    <citation type="submission" date="2018-03" db="EMBL/GenBank/DDBJ databases">
        <title>Arenimonas caeni sp. nov., isolated from activated sludge.</title>
        <authorList>
            <person name="Liu H."/>
        </authorList>
    </citation>
    <scope>NUCLEOTIDE SEQUENCE [LARGE SCALE GENOMIC DNA]</scope>
    <source>
        <strain evidence="16">z29</strain>
    </source>
</reference>
<evidence type="ECO:0000256" key="2">
    <source>
        <dbReference type="ARBA" id="ARBA00022475"/>
    </source>
</evidence>
<evidence type="ECO:0000313" key="16">
    <source>
        <dbReference type="Proteomes" id="UP000241736"/>
    </source>
</evidence>
<dbReference type="OrthoDB" id="9762009at2"/>
<evidence type="ECO:0000256" key="3">
    <source>
        <dbReference type="ARBA" id="ARBA00022516"/>
    </source>
</evidence>
<keyword evidence="8" id="KW-0443">Lipid metabolism</keyword>
<evidence type="ECO:0000256" key="1">
    <source>
        <dbReference type="ARBA" id="ARBA00004651"/>
    </source>
</evidence>
<organism evidence="15 16">
    <name type="scientific">Arenimonas caeni</name>
    <dbReference type="NCBI Taxonomy" id="2058085"/>
    <lineage>
        <taxon>Bacteria</taxon>
        <taxon>Pseudomonadati</taxon>
        <taxon>Pseudomonadota</taxon>
        <taxon>Gammaproteobacteria</taxon>
        <taxon>Lysobacterales</taxon>
        <taxon>Lysobacteraceae</taxon>
        <taxon>Arenimonas</taxon>
    </lineage>
</organism>
<dbReference type="EMBL" id="PVLF01000015">
    <property type="protein sequence ID" value="PRH81962.1"/>
    <property type="molecule type" value="Genomic_DNA"/>
</dbReference>
<comment type="subcellular location">
    <subcellularLocation>
        <location evidence="1">Cell membrane</location>
        <topology evidence="1">Multi-pass membrane protein</topology>
    </subcellularLocation>
</comment>
<dbReference type="GO" id="GO:0008808">
    <property type="term" value="F:cardiolipin synthase activity"/>
    <property type="evidence" value="ECO:0007669"/>
    <property type="project" value="UniProtKB-UniRule"/>
</dbReference>
<dbReference type="PROSITE" id="PS50035">
    <property type="entry name" value="PLD"/>
    <property type="match status" value="2"/>
</dbReference>
<evidence type="ECO:0000313" key="15">
    <source>
        <dbReference type="EMBL" id="PRH81962.1"/>
    </source>
</evidence>
<keyword evidence="9 13" id="KW-0472">Membrane</keyword>
<feature type="transmembrane region" description="Helical" evidence="13">
    <location>
        <begin position="14"/>
        <end position="32"/>
    </location>
</feature>
<keyword evidence="10" id="KW-0594">Phospholipid biosynthesis</keyword>
<evidence type="ECO:0000256" key="4">
    <source>
        <dbReference type="ARBA" id="ARBA00022679"/>
    </source>
</evidence>
<evidence type="ECO:0000256" key="6">
    <source>
        <dbReference type="ARBA" id="ARBA00022737"/>
    </source>
</evidence>
<dbReference type="Pfam" id="PF13091">
    <property type="entry name" value="PLDc_2"/>
    <property type="match status" value="2"/>
</dbReference>
<evidence type="ECO:0000256" key="7">
    <source>
        <dbReference type="ARBA" id="ARBA00022989"/>
    </source>
</evidence>
<proteinExistence type="predicted"/>
<dbReference type="GO" id="GO:0005886">
    <property type="term" value="C:plasma membrane"/>
    <property type="evidence" value="ECO:0007669"/>
    <property type="project" value="UniProtKB-SubCell"/>
</dbReference>
<dbReference type="InterPro" id="IPR025202">
    <property type="entry name" value="PLD-like_dom"/>
</dbReference>
<dbReference type="NCBIfam" id="TIGR04265">
    <property type="entry name" value="bac_cardiolipin"/>
    <property type="match status" value="1"/>
</dbReference>
<keyword evidence="2" id="KW-1003">Cell membrane</keyword>
<protein>
    <recommendedName>
        <fullName evidence="12">Cardiolipin synthase</fullName>
        <ecNumber evidence="12">2.7.8.-</ecNumber>
    </recommendedName>
</protein>
<dbReference type="Gene3D" id="3.30.870.10">
    <property type="entry name" value="Endonuclease Chain A"/>
    <property type="match status" value="2"/>
</dbReference>
<evidence type="ECO:0000256" key="10">
    <source>
        <dbReference type="ARBA" id="ARBA00023209"/>
    </source>
</evidence>
<dbReference type="Pfam" id="PF13396">
    <property type="entry name" value="PLDc_N"/>
    <property type="match status" value="1"/>
</dbReference>
<name>A0A2P6M7K0_9GAMM</name>
<evidence type="ECO:0000256" key="5">
    <source>
        <dbReference type="ARBA" id="ARBA00022692"/>
    </source>
</evidence>
<accession>A0A2P6M7K0</accession>
<evidence type="ECO:0000256" key="12">
    <source>
        <dbReference type="NCBIfam" id="TIGR04265"/>
    </source>
</evidence>